<evidence type="ECO:0000256" key="1">
    <source>
        <dbReference type="SAM" id="Phobius"/>
    </source>
</evidence>
<keyword evidence="1" id="KW-0812">Transmembrane</keyword>
<feature type="transmembrane region" description="Helical" evidence="1">
    <location>
        <begin position="167"/>
        <end position="188"/>
    </location>
</feature>
<feature type="transmembrane region" description="Helical" evidence="1">
    <location>
        <begin position="195"/>
        <end position="220"/>
    </location>
</feature>
<proteinExistence type="predicted"/>
<sequence length="277" mass="30005">MLNLLRTEFYKLWRQKSFYICALVLVVFTVFSVFSYELLKVMMELIPPEIAQGDIPSYGVGMSASAIGFEGDMNGLWAMTTSFGGNLLPVLIGIFVALFVTADFSHGAFKNIAAKGFSRTSIYFSKLITGAVAGTLMLLLMAGAALATGTALWGFGTASPSDVFTLLLIQVLMHLAAVGVMVAISFLLRSIGGAVAVNICTVSFAVLIPQLISTFLNYLLKEDRVDLSKYWLFSNITELSALPLSGDAVLRCAIVAVVTFAVFTFFGVYSFVRRDIK</sequence>
<dbReference type="Proteomes" id="UP001489509">
    <property type="component" value="Unassembled WGS sequence"/>
</dbReference>
<keyword evidence="3" id="KW-1185">Reference proteome</keyword>
<reference evidence="2 3" key="1">
    <citation type="submission" date="2024-03" db="EMBL/GenBank/DDBJ databases">
        <title>Human intestinal bacterial collection.</title>
        <authorList>
            <person name="Pauvert C."/>
            <person name="Hitch T.C.A."/>
            <person name="Clavel T."/>
        </authorList>
    </citation>
    <scope>NUCLEOTIDE SEQUENCE [LARGE SCALE GENOMIC DNA]</scope>
    <source>
        <strain evidence="2 3">CLA-JM-H44</strain>
    </source>
</reference>
<feature type="transmembrane region" description="Helical" evidence="1">
    <location>
        <begin position="123"/>
        <end position="147"/>
    </location>
</feature>
<feature type="transmembrane region" description="Helical" evidence="1">
    <location>
        <begin position="248"/>
        <end position="272"/>
    </location>
</feature>
<protein>
    <submittedName>
        <fullName evidence="2">ABC transporter permease subunit</fullName>
    </submittedName>
</protein>
<organism evidence="2 3">
    <name type="scientific">Solibaculum intestinale</name>
    <dbReference type="NCBI Taxonomy" id="3133165"/>
    <lineage>
        <taxon>Bacteria</taxon>
        <taxon>Bacillati</taxon>
        <taxon>Bacillota</taxon>
        <taxon>Clostridia</taxon>
        <taxon>Eubacteriales</taxon>
        <taxon>Oscillospiraceae</taxon>
        <taxon>Solibaculum</taxon>
    </lineage>
</organism>
<feature type="transmembrane region" description="Helical" evidence="1">
    <location>
        <begin position="83"/>
        <end position="102"/>
    </location>
</feature>
<gene>
    <name evidence="2" type="ORF">WMO26_03825</name>
</gene>
<evidence type="ECO:0000313" key="3">
    <source>
        <dbReference type="Proteomes" id="UP001489509"/>
    </source>
</evidence>
<dbReference type="RefSeq" id="WP_349218256.1">
    <property type="nucleotide sequence ID" value="NZ_JBBMFD010000004.1"/>
</dbReference>
<accession>A0ABV1DY61</accession>
<dbReference type="PANTHER" id="PTHR37305">
    <property type="entry name" value="INTEGRAL MEMBRANE PROTEIN-RELATED"/>
    <property type="match status" value="1"/>
</dbReference>
<dbReference type="EMBL" id="JBBMFD010000004">
    <property type="protein sequence ID" value="MEQ2439954.1"/>
    <property type="molecule type" value="Genomic_DNA"/>
</dbReference>
<name>A0ABV1DY61_9FIRM</name>
<dbReference type="PANTHER" id="PTHR37305:SF1">
    <property type="entry name" value="MEMBRANE PROTEIN"/>
    <property type="match status" value="1"/>
</dbReference>
<dbReference type="Pfam" id="PF12730">
    <property type="entry name" value="ABC2_membrane_4"/>
    <property type="match status" value="1"/>
</dbReference>
<comment type="caution">
    <text evidence="2">The sequence shown here is derived from an EMBL/GenBank/DDBJ whole genome shotgun (WGS) entry which is preliminary data.</text>
</comment>
<feature type="transmembrane region" description="Helical" evidence="1">
    <location>
        <begin position="20"/>
        <end position="39"/>
    </location>
</feature>
<evidence type="ECO:0000313" key="2">
    <source>
        <dbReference type="EMBL" id="MEQ2439954.1"/>
    </source>
</evidence>
<keyword evidence="1" id="KW-1133">Transmembrane helix</keyword>
<keyword evidence="1" id="KW-0472">Membrane</keyword>